<accession>A0ACC7N371</accession>
<gene>
    <name evidence="1" type="ORF">PQR01_00440</name>
</gene>
<reference evidence="1 2" key="1">
    <citation type="journal article" date="2024" name="Chem. Sci.">
        <title>Discovery of megapolipeptins by genome mining of a Burkholderiales bacteria collection.</title>
        <authorList>
            <person name="Paulo B.S."/>
            <person name="Recchia M.J.J."/>
            <person name="Lee S."/>
            <person name="Fergusson C.H."/>
            <person name="Romanowski S.B."/>
            <person name="Hernandez A."/>
            <person name="Krull N."/>
            <person name="Liu D.Y."/>
            <person name="Cavanagh H."/>
            <person name="Bos A."/>
            <person name="Gray C.A."/>
            <person name="Murphy B.T."/>
            <person name="Linington R.G."/>
            <person name="Eustaquio A.S."/>
        </authorList>
    </citation>
    <scope>NUCLEOTIDE SEQUENCE [LARGE SCALE GENOMIC DNA]</scope>
    <source>
        <strain evidence="1 2">RL18-126-BIB-B</strain>
    </source>
</reference>
<proteinExistence type="predicted"/>
<sequence>MSTDYTPKCSYVAAPCAQSLPSKPVTREDVLRLEGEINKLPQVDCPVRHFFAPGIYAREMTIPAGVVLTGAVHRHEHLCTVAKGRIAVSTDEGMKELAAGATLVSLPGAKRVGYAIEETVWVTYHPNPTNERDIDKLLADIIEDDPAALMGGSRNVQHAMNQADADRADYARFLAEYGLTQAIVTRLVENAADQIPMPDGVDALELRESLIEGRGMFATRDLGAGEVIAPARIRDKRTPAGRHINHSSRANAAFFSLPDGGLEARATRAIEAGEEVTVDYRQAMRVNGAGFKPLGEQE</sequence>
<protein>
    <submittedName>
        <fullName evidence="1">SET domain-containing protein-lysine N-methyltransferase</fullName>
    </submittedName>
</protein>
<evidence type="ECO:0000313" key="2">
    <source>
        <dbReference type="Proteomes" id="UP001629235"/>
    </source>
</evidence>
<name>A0ACC7N371_9BURK</name>
<comment type="caution">
    <text evidence="1">The sequence shown here is derived from an EMBL/GenBank/DDBJ whole genome shotgun (WGS) entry which is preliminary data.</text>
</comment>
<organism evidence="1 2">
    <name type="scientific">Paraburkholderia rhynchosiae</name>
    <dbReference type="NCBI Taxonomy" id="487049"/>
    <lineage>
        <taxon>Bacteria</taxon>
        <taxon>Pseudomonadati</taxon>
        <taxon>Pseudomonadota</taxon>
        <taxon>Betaproteobacteria</taxon>
        <taxon>Burkholderiales</taxon>
        <taxon>Burkholderiaceae</taxon>
        <taxon>Paraburkholderia</taxon>
    </lineage>
</organism>
<dbReference type="Proteomes" id="UP001629235">
    <property type="component" value="Unassembled WGS sequence"/>
</dbReference>
<evidence type="ECO:0000313" key="1">
    <source>
        <dbReference type="EMBL" id="MFM0102002.1"/>
    </source>
</evidence>
<keyword evidence="2" id="KW-1185">Reference proteome</keyword>
<dbReference type="EMBL" id="JAQQDW010000001">
    <property type="protein sequence ID" value="MFM0102002.1"/>
    <property type="molecule type" value="Genomic_DNA"/>
</dbReference>